<dbReference type="AlphaFoldDB" id="A0A437S6R8"/>
<dbReference type="InterPro" id="IPR001320">
    <property type="entry name" value="Iontro_rcpt_C"/>
</dbReference>
<feature type="signal peptide" evidence="3">
    <location>
        <begin position="1"/>
        <end position="20"/>
    </location>
</feature>
<organism evidence="6 7">
    <name type="scientific">Anaerosphaera multitolerans</name>
    <dbReference type="NCBI Taxonomy" id="2487351"/>
    <lineage>
        <taxon>Bacteria</taxon>
        <taxon>Bacillati</taxon>
        <taxon>Bacillota</taxon>
        <taxon>Tissierellia</taxon>
        <taxon>Tissierellales</taxon>
        <taxon>Peptoniphilaceae</taxon>
        <taxon>Anaerosphaera</taxon>
    </lineage>
</organism>
<dbReference type="InterPro" id="IPR001638">
    <property type="entry name" value="Solute-binding_3/MltF_N"/>
</dbReference>
<feature type="compositionally biased region" description="Low complexity" evidence="2">
    <location>
        <begin position="29"/>
        <end position="39"/>
    </location>
</feature>
<dbReference type="GO" id="GO:0015276">
    <property type="term" value="F:ligand-gated monoatomic ion channel activity"/>
    <property type="evidence" value="ECO:0007669"/>
    <property type="project" value="InterPro"/>
</dbReference>
<protein>
    <submittedName>
        <fullName evidence="6">Amino acid ABC transporter</fullName>
    </submittedName>
</protein>
<dbReference type="Pfam" id="PF00497">
    <property type="entry name" value="SBP_bac_3"/>
    <property type="match status" value="1"/>
</dbReference>
<feature type="domain" description="Ionotropic glutamate receptor C-terminal" evidence="5">
    <location>
        <begin position="73"/>
        <end position="292"/>
    </location>
</feature>
<feature type="domain" description="Solute-binding protein family 3/N-terminal" evidence="4">
    <location>
        <begin position="73"/>
        <end position="291"/>
    </location>
</feature>
<evidence type="ECO:0000259" key="5">
    <source>
        <dbReference type="SMART" id="SM00079"/>
    </source>
</evidence>
<dbReference type="SUPFAM" id="SSF53850">
    <property type="entry name" value="Periplasmic binding protein-like II"/>
    <property type="match status" value="1"/>
</dbReference>
<proteinExistence type="predicted"/>
<evidence type="ECO:0000256" key="3">
    <source>
        <dbReference type="SAM" id="SignalP"/>
    </source>
</evidence>
<name>A0A437S6R8_9FIRM</name>
<feature type="region of interest" description="Disordered" evidence="2">
    <location>
        <begin position="29"/>
        <end position="48"/>
    </location>
</feature>
<evidence type="ECO:0000313" key="6">
    <source>
        <dbReference type="EMBL" id="RVU54702.1"/>
    </source>
</evidence>
<dbReference type="Proteomes" id="UP000288812">
    <property type="component" value="Unassembled WGS sequence"/>
</dbReference>
<dbReference type="SMART" id="SM00062">
    <property type="entry name" value="PBPb"/>
    <property type="match status" value="1"/>
</dbReference>
<evidence type="ECO:0000313" key="7">
    <source>
        <dbReference type="Proteomes" id="UP000288812"/>
    </source>
</evidence>
<evidence type="ECO:0000256" key="1">
    <source>
        <dbReference type="ARBA" id="ARBA00022729"/>
    </source>
</evidence>
<keyword evidence="7" id="KW-1185">Reference proteome</keyword>
<evidence type="ECO:0000259" key="4">
    <source>
        <dbReference type="SMART" id="SM00062"/>
    </source>
</evidence>
<dbReference type="PANTHER" id="PTHR35936">
    <property type="entry name" value="MEMBRANE-BOUND LYTIC MUREIN TRANSGLYCOSYLASE F"/>
    <property type="match status" value="1"/>
</dbReference>
<evidence type="ECO:0000256" key="2">
    <source>
        <dbReference type="SAM" id="MobiDB-lite"/>
    </source>
</evidence>
<dbReference type="EMBL" id="RLIH01000007">
    <property type="protein sequence ID" value="RVU54702.1"/>
    <property type="molecule type" value="Genomic_DNA"/>
</dbReference>
<dbReference type="PANTHER" id="PTHR35936:SF17">
    <property type="entry name" value="ARGININE-BINDING EXTRACELLULAR PROTEIN ARTP"/>
    <property type="match status" value="1"/>
</dbReference>
<accession>A0A437S6R8</accession>
<sequence length="301" mass="32930">MKKKLYLLASILLVIGILTACGSNKGSGNNNASGNNSGNEAKEAKQTFDVQKVEVTPTELTGENIDRIKEKGEIVLGTSAEYPPYEWHIIDGAEDEIVGVDLEIAKVVAEKLGVELKVSDMQFDGLLAALQTGDIDFVIAGMVITETRKQAADFSEPYFEQGQDIVIKKVDEDKFKTIDDLAGKKIGVQLGTTQQEYAEANFDAEIVAIPNNNNMIMELKNGSLDAVFMTNYPAEQFRSRSPEDLMVVDFDIPNEDGSGIAVKKGNSDLLAVMNEAVEEIKAANAIESWFDTFMKLSEETE</sequence>
<dbReference type="OrthoDB" id="9774451at2"/>
<gene>
    <name evidence="6" type="ORF">EF514_06255</name>
</gene>
<dbReference type="GO" id="GO:0016020">
    <property type="term" value="C:membrane"/>
    <property type="evidence" value="ECO:0007669"/>
    <property type="project" value="InterPro"/>
</dbReference>
<dbReference type="PROSITE" id="PS51257">
    <property type="entry name" value="PROKAR_LIPOPROTEIN"/>
    <property type="match status" value="1"/>
</dbReference>
<keyword evidence="1 3" id="KW-0732">Signal</keyword>
<feature type="chain" id="PRO_5039605979" evidence="3">
    <location>
        <begin position="21"/>
        <end position="301"/>
    </location>
</feature>
<dbReference type="RefSeq" id="WP_127724568.1">
    <property type="nucleotide sequence ID" value="NZ_RLIH01000007.1"/>
</dbReference>
<reference evidence="6 7" key="1">
    <citation type="submission" date="2018-11" db="EMBL/GenBank/DDBJ databases">
        <title>Genome sequencing and assembly of Anaerosphaera sp. nov., GS7-6-2.</title>
        <authorList>
            <person name="Rettenmaier R."/>
            <person name="Liebl W."/>
            <person name="Zverlov V."/>
        </authorList>
    </citation>
    <scope>NUCLEOTIDE SEQUENCE [LARGE SCALE GENOMIC DNA]</scope>
    <source>
        <strain evidence="6 7">GS7-6-2</strain>
    </source>
</reference>
<comment type="caution">
    <text evidence="6">The sequence shown here is derived from an EMBL/GenBank/DDBJ whole genome shotgun (WGS) entry which is preliminary data.</text>
</comment>
<dbReference type="Gene3D" id="3.40.190.10">
    <property type="entry name" value="Periplasmic binding protein-like II"/>
    <property type="match status" value="2"/>
</dbReference>
<dbReference type="SMART" id="SM00079">
    <property type="entry name" value="PBPe"/>
    <property type="match status" value="1"/>
</dbReference>